<keyword evidence="3" id="KW-1185">Reference proteome</keyword>
<comment type="caution">
    <text evidence="2">The sequence shown here is derived from an EMBL/GenBank/DDBJ whole genome shotgun (WGS) entry which is preliminary data.</text>
</comment>
<evidence type="ECO:0000256" key="1">
    <source>
        <dbReference type="SAM" id="SignalP"/>
    </source>
</evidence>
<evidence type="ECO:0000313" key="3">
    <source>
        <dbReference type="Proteomes" id="UP001054252"/>
    </source>
</evidence>
<gene>
    <name evidence="2" type="ORF">SLEP1_g57526</name>
</gene>
<dbReference type="EMBL" id="BPVZ01000400">
    <property type="protein sequence ID" value="GKV50843.1"/>
    <property type="molecule type" value="Genomic_DNA"/>
</dbReference>
<organism evidence="2 3">
    <name type="scientific">Rubroshorea leprosula</name>
    <dbReference type="NCBI Taxonomy" id="152421"/>
    <lineage>
        <taxon>Eukaryota</taxon>
        <taxon>Viridiplantae</taxon>
        <taxon>Streptophyta</taxon>
        <taxon>Embryophyta</taxon>
        <taxon>Tracheophyta</taxon>
        <taxon>Spermatophyta</taxon>
        <taxon>Magnoliopsida</taxon>
        <taxon>eudicotyledons</taxon>
        <taxon>Gunneridae</taxon>
        <taxon>Pentapetalae</taxon>
        <taxon>rosids</taxon>
        <taxon>malvids</taxon>
        <taxon>Malvales</taxon>
        <taxon>Dipterocarpaceae</taxon>
        <taxon>Rubroshorea</taxon>
    </lineage>
</organism>
<dbReference type="AlphaFoldDB" id="A0AAV5MLI9"/>
<proteinExistence type="predicted"/>
<reference evidence="2 3" key="1">
    <citation type="journal article" date="2021" name="Commun. Biol.">
        <title>The genome of Shorea leprosula (Dipterocarpaceae) highlights the ecological relevance of drought in aseasonal tropical rainforests.</title>
        <authorList>
            <person name="Ng K.K.S."/>
            <person name="Kobayashi M.J."/>
            <person name="Fawcett J.A."/>
            <person name="Hatakeyama M."/>
            <person name="Paape T."/>
            <person name="Ng C.H."/>
            <person name="Ang C.C."/>
            <person name="Tnah L.H."/>
            <person name="Lee C.T."/>
            <person name="Nishiyama T."/>
            <person name="Sese J."/>
            <person name="O'Brien M.J."/>
            <person name="Copetti D."/>
            <person name="Mohd Noor M.I."/>
            <person name="Ong R.C."/>
            <person name="Putra M."/>
            <person name="Sireger I.Z."/>
            <person name="Indrioko S."/>
            <person name="Kosugi Y."/>
            <person name="Izuno A."/>
            <person name="Isagi Y."/>
            <person name="Lee S.L."/>
            <person name="Shimizu K.K."/>
        </authorList>
    </citation>
    <scope>NUCLEOTIDE SEQUENCE [LARGE SCALE GENOMIC DNA]</scope>
    <source>
        <strain evidence="2">214</strain>
    </source>
</reference>
<protein>
    <submittedName>
        <fullName evidence="2">Uncharacterized protein</fullName>
    </submittedName>
</protein>
<evidence type="ECO:0000313" key="2">
    <source>
        <dbReference type="EMBL" id="GKV50843.1"/>
    </source>
</evidence>
<name>A0AAV5MLI9_9ROSI</name>
<keyword evidence="1" id="KW-0732">Signal</keyword>
<accession>A0AAV5MLI9</accession>
<feature type="signal peptide" evidence="1">
    <location>
        <begin position="1"/>
        <end position="27"/>
    </location>
</feature>
<dbReference type="Proteomes" id="UP001054252">
    <property type="component" value="Unassembled WGS sequence"/>
</dbReference>
<feature type="chain" id="PRO_5043753015" evidence="1">
    <location>
        <begin position="28"/>
        <end position="77"/>
    </location>
</feature>
<sequence length="77" mass="8184">MATHQASFLGMLFLILLFTSGPAPAQGLGPEICLGLCKNAQPDCHTFCVSRGFPKGGACLKLGESEFICCCNNWTTD</sequence>